<organism evidence="8 9">
    <name type="scientific">Macleaya cordata</name>
    <name type="common">Five-seeded plume-poppy</name>
    <name type="synonym">Bocconia cordata</name>
    <dbReference type="NCBI Taxonomy" id="56857"/>
    <lineage>
        <taxon>Eukaryota</taxon>
        <taxon>Viridiplantae</taxon>
        <taxon>Streptophyta</taxon>
        <taxon>Embryophyta</taxon>
        <taxon>Tracheophyta</taxon>
        <taxon>Spermatophyta</taxon>
        <taxon>Magnoliopsida</taxon>
        <taxon>Ranunculales</taxon>
        <taxon>Papaveraceae</taxon>
        <taxon>Papaveroideae</taxon>
        <taxon>Macleaya</taxon>
    </lineage>
</organism>
<feature type="region of interest" description="Disordered" evidence="6">
    <location>
        <begin position="63"/>
        <end position="345"/>
    </location>
</feature>
<evidence type="ECO:0000256" key="4">
    <source>
        <dbReference type="ARBA" id="ARBA00023163"/>
    </source>
</evidence>
<gene>
    <name evidence="8" type="ORF">BVC80_9067g74</name>
</gene>
<comment type="caution">
    <text evidence="8">The sequence shown here is derived from an EMBL/GenBank/DDBJ whole genome shotgun (WGS) entry which is preliminary data.</text>
</comment>
<dbReference type="Pfam" id="PF01429">
    <property type="entry name" value="MBD"/>
    <property type="match status" value="1"/>
</dbReference>
<evidence type="ECO:0000256" key="3">
    <source>
        <dbReference type="ARBA" id="ARBA00023125"/>
    </source>
</evidence>
<dbReference type="GO" id="GO:0005634">
    <property type="term" value="C:nucleus"/>
    <property type="evidence" value="ECO:0007669"/>
    <property type="project" value="UniProtKB-SubCell"/>
</dbReference>
<dbReference type="InterPro" id="IPR001739">
    <property type="entry name" value="Methyl_CpG_DNA-bd"/>
</dbReference>
<dbReference type="SUPFAM" id="SSF54171">
    <property type="entry name" value="DNA-binding domain"/>
    <property type="match status" value="1"/>
</dbReference>
<keyword evidence="5" id="KW-0539">Nucleus</keyword>
<dbReference type="OMA" id="GPANEDQ"/>
<accession>A0A200PNU0</accession>
<dbReference type="PANTHER" id="PTHR33729:SF12">
    <property type="entry name" value="MBD DOMAIN-CONTAINING PROTEIN"/>
    <property type="match status" value="1"/>
</dbReference>
<dbReference type="AlphaFoldDB" id="A0A200PNU0"/>
<sequence length="345" mass="37495">MHLLSSIIIAAGSCNFELISELCFPPIPFILKRGGTPKKNEIIFNAPTGEEISNRKQLEQYLKSHPGGPAISEFDWGTGETPRRSVRISEKAKATPPSESEPPKKRSRKSSGSKKDNKEVESAQKDTKEHKEASMQDKEVTEEDKGEVGKVKTAEENQGENDVESKVGKETKIQDNAEEIKKDDAGTVAPVCDETQGGKDVEVPKVAEVNNDETQGGKDVEVQKVAEVNNDETQVGKDVEVSKVAEVNNDDKNETEAAAAEETQTDKEVRTEEEPVLDAEKEDGGQNHKEVEKEDTVVSSGMEKEKTNGSAPQSVGEMKEKQASHGNQMGRVDAQNPPAPSAVSC</sequence>
<feature type="compositionally biased region" description="Basic and acidic residues" evidence="6">
    <location>
        <begin position="215"/>
        <end position="224"/>
    </location>
</feature>
<dbReference type="GO" id="GO:0003677">
    <property type="term" value="F:DNA binding"/>
    <property type="evidence" value="ECO:0007669"/>
    <property type="project" value="UniProtKB-KW"/>
</dbReference>
<evidence type="ECO:0000256" key="1">
    <source>
        <dbReference type="ARBA" id="ARBA00004123"/>
    </source>
</evidence>
<keyword evidence="9" id="KW-1185">Reference proteome</keyword>
<feature type="compositionally biased region" description="Basic and acidic residues" evidence="6">
    <location>
        <begin position="234"/>
        <end position="255"/>
    </location>
</feature>
<dbReference type="EMBL" id="MVGT01004388">
    <property type="protein sequence ID" value="OUZ99883.1"/>
    <property type="molecule type" value="Genomic_DNA"/>
</dbReference>
<evidence type="ECO:0000313" key="9">
    <source>
        <dbReference type="Proteomes" id="UP000195402"/>
    </source>
</evidence>
<reference evidence="8 9" key="1">
    <citation type="journal article" date="2017" name="Mol. Plant">
        <title>The Genome of Medicinal Plant Macleaya cordata Provides New Insights into Benzylisoquinoline Alkaloids Metabolism.</title>
        <authorList>
            <person name="Liu X."/>
            <person name="Liu Y."/>
            <person name="Huang P."/>
            <person name="Ma Y."/>
            <person name="Qing Z."/>
            <person name="Tang Q."/>
            <person name="Cao H."/>
            <person name="Cheng P."/>
            <person name="Zheng Y."/>
            <person name="Yuan Z."/>
            <person name="Zhou Y."/>
            <person name="Liu J."/>
            <person name="Tang Z."/>
            <person name="Zhuo Y."/>
            <person name="Zhang Y."/>
            <person name="Yu L."/>
            <person name="Huang J."/>
            <person name="Yang P."/>
            <person name="Peng Q."/>
            <person name="Zhang J."/>
            <person name="Jiang W."/>
            <person name="Zhang Z."/>
            <person name="Lin K."/>
            <person name="Ro D.K."/>
            <person name="Chen X."/>
            <person name="Xiong X."/>
            <person name="Shang Y."/>
            <person name="Huang S."/>
            <person name="Zeng J."/>
        </authorList>
    </citation>
    <scope>NUCLEOTIDE SEQUENCE [LARGE SCALE GENOMIC DNA]</scope>
    <source>
        <strain evidence="9">cv. BLH2017</strain>
        <tissue evidence="8">Root</tissue>
    </source>
</reference>
<name>A0A200PNU0_MACCD</name>
<dbReference type="InterPro" id="IPR039622">
    <property type="entry name" value="MBD10/11"/>
</dbReference>
<comment type="subcellular location">
    <subcellularLocation>
        <location evidence="1">Nucleus</location>
    </subcellularLocation>
</comment>
<dbReference type="InterPro" id="IPR016177">
    <property type="entry name" value="DNA-bd_dom_sf"/>
</dbReference>
<feature type="compositionally biased region" description="Basic and acidic residues" evidence="6">
    <location>
        <begin position="146"/>
        <end position="155"/>
    </location>
</feature>
<feature type="compositionally biased region" description="Basic and acidic residues" evidence="6">
    <location>
        <begin position="81"/>
        <end position="93"/>
    </location>
</feature>
<proteinExistence type="predicted"/>
<feature type="compositionally biased region" description="Basic and acidic residues" evidence="6">
    <location>
        <begin position="113"/>
        <end position="139"/>
    </location>
</feature>
<evidence type="ECO:0000259" key="7">
    <source>
        <dbReference type="Pfam" id="PF01429"/>
    </source>
</evidence>
<keyword evidence="4" id="KW-0804">Transcription</keyword>
<dbReference type="OrthoDB" id="1435582at2759"/>
<dbReference type="InParanoid" id="A0A200PNU0"/>
<keyword evidence="2" id="KW-0805">Transcription regulation</keyword>
<protein>
    <submittedName>
        <fullName evidence="8">Methyl-CpG DNA binding</fullName>
    </submittedName>
</protein>
<feature type="compositionally biased region" description="Basic and acidic residues" evidence="6">
    <location>
        <begin position="264"/>
        <end position="307"/>
    </location>
</feature>
<dbReference type="STRING" id="56857.A0A200PNU0"/>
<feature type="compositionally biased region" description="Basic and acidic residues" evidence="6">
    <location>
        <begin position="196"/>
        <end position="205"/>
    </location>
</feature>
<evidence type="ECO:0000313" key="8">
    <source>
        <dbReference type="EMBL" id="OUZ99883.1"/>
    </source>
</evidence>
<evidence type="ECO:0000256" key="5">
    <source>
        <dbReference type="ARBA" id="ARBA00023242"/>
    </source>
</evidence>
<keyword evidence="3" id="KW-0238">DNA-binding</keyword>
<feature type="domain" description="MBD" evidence="7">
    <location>
        <begin position="30"/>
        <end position="83"/>
    </location>
</feature>
<dbReference type="Proteomes" id="UP000195402">
    <property type="component" value="Unassembled WGS sequence"/>
</dbReference>
<evidence type="ECO:0000256" key="2">
    <source>
        <dbReference type="ARBA" id="ARBA00023015"/>
    </source>
</evidence>
<evidence type="ECO:0000256" key="6">
    <source>
        <dbReference type="SAM" id="MobiDB-lite"/>
    </source>
</evidence>
<feature type="compositionally biased region" description="Basic and acidic residues" evidence="6">
    <location>
        <begin position="163"/>
        <end position="185"/>
    </location>
</feature>
<dbReference type="PANTHER" id="PTHR33729">
    <property type="entry name" value="METHYL-CPG BINDING DOMAIN CONTAINING PROTEIN, EXPRESSED"/>
    <property type="match status" value="1"/>
</dbReference>